<dbReference type="KEGG" id="cef:CE1780"/>
<evidence type="ECO:0000313" key="1">
    <source>
        <dbReference type="EMBL" id="BAC18590.1"/>
    </source>
</evidence>
<evidence type="ECO:0000313" key="2">
    <source>
        <dbReference type="Proteomes" id="UP000001409"/>
    </source>
</evidence>
<dbReference type="Proteomes" id="UP000001409">
    <property type="component" value="Chromosome"/>
</dbReference>
<accession>C8NP86</accession>
<evidence type="ECO:0008006" key="3">
    <source>
        <dbReference type="Google" id="ProtNLM"/>
    </source>
</evidence>
<reference evidence="1 2" key="1">
    <citation type="journal article" date="2003" name="Genome Res.">
        <title>Comparative complete genome sequence analysis of the amino acid replacements responsible for the thermostability of Corynebacterium efficiens.</title>
        <authorList>
            <person name="Nishio Y."/>
            <person name="Nakamura Y."/>
            <person name="Kawarabayasi Y."/>
            <person name="Usuda Y."/>
            <person name="Kimura E."/>
            <person name="Sugimoto S."/>
            <person name="Matsui K."/>
            <person name="Yamagishi A."/>
            <person name="Kikuchi H."/>
            <person name="Ikeo K."/>
            <person name="Gojobori T."/>
        </authorList>
    </citation>
    <scope>NUCLEOTIDE SEQUENCE [LARGE SCALE GENOMIC DNA]</scope>
    <source>
        <strain evidence="2">DSM 44549 / YS-314 / AJ 12310 / JCM 11189 / NBRC 100395</strain>
    </source>
</reference>
<name>Q8FPJ8_COREF</name>
<dbReference type="RefSeq" id="WP_006767777.1">
    <property type="nucleotide sequence ID" value="NC_004369.1"/>
</dbReference>
<dbReference type="eggNOG" id="COG1704">
    <property type="taxonomic scope" value="Bacteria"/>
</dbReference>
<protein>
    <recommendedName>
        <fullName evidence="3">Secreted protein</fullName>
    </recommendedName>
</protein>
<keyword evidence="2" id="KW-1185">Reference proteome</keyword>
<proteinExistence type="predicted"/>
<dbReference type="HOGENOM" id="CLU_098191_1_0_11"/>
<sequence length="155" mass="17172">MITVVYLLIAVVVTAVALWAYSTAQRLNRLHIRTDSARQALGAALDRRAALVGALIPEAADAARRAESIPLIYSRFEDRSRAERRISEVILAQPTPIPEALVDAAARVELAHRFYNDAVTDTRNLRTRVLVRGLRLGGLAPLPEYFELVDTDIVE</sequence>
<dbReference type="EMBL" id="BA000035">
    <property type="protein sequence ID" value="BAC18590.1"/>
    <property type="molecule type" value="Genomic_DNA"/>
</dbReference>
<dbReference type="AlphaFoldDB" id="Q8FPJ8"/>
<dbReference type="STRING" id="196164.gene:10742201"/>
<accession>Q8FPJ8</accession>
<organism evidence="1 2">
    <name type="scientific">Corynebacterium efficiens (strain DSM 44549 / YS-314 / AJ 12310 / JCM 11189 / NBRC 100395)</name>
    <dbReference type="NCBI Taxonomy" id="196164"/>
    <lineage>
        <taxon>Bacteria</taxon>
        <taxon>Bacillati</taxon>
        <taxon>Actinomycetota</taxon>
        <taxon>Actinomycetes</taxon>
        <taxon>Mycobacteriales</taxon>
        <taxon>Corynebacteriaceae</taxon>
        <taxon>Corynebacterium</taxon>
    </lineage>
</organism>